<reference evidence="3" key="1">
    <citation type="submission" date="2021-04" db="EMBL/GenBank/DDBJ databases">
        <authorList>
            <person name="Zhang D.-C."/>
        </authorList>
    </citation>
    <scope>NUCLEOTIDE SEQUENCE</scope>
    <source>
        <strain evidence="3">CGMCC 1.15697</strain>
    </source>
</reference>
<feature type="transmembrane region" description="Helical" evidence="2">
    <location>
        <begin position="165"/>
        <end position="186"/>
    </location>
</feature>
<dbReference type="EMBL" id="JAGMWN010000016">
    <property type="protein sequence ID" value="MBP5859124.1"/>
    <property type="molecule type" value="Genomic_DNA"/>
</dbReference>
<gene>
    <name evidence="3" type="ORF">KAJ83_19045</name>
</gene>
<dbReference type="Proteomes" id="UP000672602">
    <property type="component" value="Unassembled WGS sequence"/>
</dbReference>
<keyword evidence="2" id="KW-0812">Transmembrane</keyword>
<keyword evidence="2" id="KW-1133">Transmembrane helix</keyword>
<name>A0A8J7S5E2_9PROT</name>
<dbReference type="RefSeq" id="WP_210683725.1">
    <property type="nucleotide sequence ID" value="NZ_JAGMWN010000016.1"/>
</dbReference>
<feature type="transmembrane region" description="Helical" evidence="2">
    <location>
        <begin position="232"/>
        <end position="255"/>
    </location>
</feature>
<evidence type="ECO:0000313" key="3">
    <source>
        <dbReference type="EMBL" id="MBP5859124.1"/>
    </source>
</evidence>
<feature type="transmembrane region" description="Helical" evidence="2">
    <location>
        <begin position="198"/>
        <end position="220"/>
    </location>
</feature>
<dbReference type="AlphaFoldDB" id="A0A8J7S5E2"/>
<evidence type="ECO:0000256" key="1">
    <source>
        <dbReference type="SAM" id="MobiDB-lite"/>
    </source>
</evidence>
<keyword evidence="2" id="KW-0472">Membrane</keyword>
<feature type="transmembrane region" description="Helical" evidence="2">
    <location>
        <begin position="284"/>
        <end position="302"/>
    </location>
</feature>
<comment type="caution">
    <text evidence="3">The sequence shown here is derived from an EMBL/GenBank/DDBJ whole genome shotgun (WGS) entry which is preliminary data.</text>
</comment>
<feature type="compositionally biased region" description="Basic and acidic residues" evidence="1">
    <location>
        <begin position="479"/>
        <end position="493"/>
    </location>
</feature>
<keyword evidence="4" id="KW-1185">Reference proteome</keyword>
<organism evidence="3 4">
    <name type="scientific">Marivibrio halodurans</name>
    <dbReference type="NCBI Taxonomy" id="2039722"/>
    <lineage>
        <taxon>Bacteria</taxon>
        <taxon>Pseudomonadati</taxon>
        <taxon>Pseudomonadota</taxon>
        <taxon>Alphaproteobacteria</taxon>
        <taxon>Rhodospirillales</taxon>
        <taxon>Rhodospirillaceae</taxon>
        <taxon>Marivibrio</taxon>
    </lineage>
</organism>
<sequence length="505" mass="56960">MTSNQDAEASASIKTTEVILTEVYRIGPVLPDMSAGDLSARLRVTEKALQAGRQDLPKADDTRPDDTQQSIVKTVRERLNQGRNNSIDVLDALQRRRGQISLAPTRQKLKEAQHTININVDRVKADHRDMLVDARTRERSHLRNLKYFQSVHDIHHEAHYPDSKLLHWSVLAAMVLGESILNSYFFSLASDLGLLGGIFQAFLISGVNIGLAIFAGEFGLRQIHHVSRARRALGSSVLSLYLTVMFGFNLATAHYRALLEEDPLTALKLVFSRLTGTPFGFDNFDAVILLLMGIMFSLAALYKTYRADDRYPGYGAMDRLYREARERYEESKSHFRDDINRTIDEGRTEVSRIMHEARGYVSEMPDNLRHAQSTIDDYHRYADDAEVVLRQLLESYRAKNAEIRTSRAPAYFGDFPETGVSHELPDMGVTADREALPDFTASMEALEEEYEGTMAGFRAVNERAIEDADAFIREIEAEADERLREESGLRNEPRPGVGTQSETAA</sequence>
<evidence type="ECO:0000313" key="4">
    <source>
        <dbReference type="Proteomes" id="UP000672602"/>
    </source>
</evidence>
<proteinExistence type="predicted"/>
<feature type="region of interest" description="Disordered" evidence="1">
    <location>
        <begin position="479"/>
        <end position="505"/>
    </location>
</feature>
<evidence type="ECO:0000256" key="2">
    <source>
        <dbReference type="SAM" id="Phobius"/>
    </source>
</evidence>
<protein>
    <submittedName>
        <fullName evidence="3">Uncharacterized protein</fullName>
    </submittedName>
</protein>
<accession>A0A8J7S5E2</accession>